<keyword evidence="2" id="KW-0732">Signal</keyword>
<dbReference type="Proteomes" id="UP000253606">
    <property type="component" value="Chromosome"/>
</dbReference>
<reference evidence="3 4" key="1">
    <citation type="journal article" date="2018" name="Front. Microbiol.">
        <title>Hydrolytic Capabilities as a Key to Environmental Success: Chitinolytic and Cellulolytic Acidobacteria From Acidic Sub-arctic Soils and Boreal Peatlands.</title>
        <authorList>
            <person name="Belova S.E."/>
            <person name="Ravin N.V."/>
            <person name="Pankratov T.A."/>
            <person name="Rakitin A.L."/>
            <person name="Ivanova A.A."/>
            <person name="Beletsky A.V."/>
            <person name="Mardanov A.V."/>
            <person name="Sinninghe Damste J.S."/>
            <person name="Dedysh S.N."/>
        </authorList>
    </citation>
    <scope>NUCLEOTIDE SEQUENCE [LARGE SCALE GENOMIC DNA]</scope>
    <source>
        <strain evidence="3 4">SBC82</strain>
    </source>
</reference>
<feature type="compositionally biased region" description="Pro residues" evidence="1">
    <location>
        <begin position="355"/>
        <end position="376"/>
    </location>
</feature>
<evidence type="ECO:0000256" key="2">
    <source>
        <dbReference type="SAM" id="SignalP"/>
    </source>
</evidence>
<evidence type="ECO:0000313" key="3">
    <source>
        <dbReference type="EMBL" id="AXC15862.1"/>
    </source>
</evidence>
<name>A0A2Z5G999_9BACT</name>
<proteinExistence type="predicted"/>
<feature type="chain" id="PRO_5016302843" evidence="2">
    <location>
        <begin position="20"/>
        <end position="397"/>
    </location>
</feature>
<dbReference type="EMBL" id="CP030840">
    <property type="protein sequence ID" value="AXC15862.1"/>
    <property type="molecule type" value="Genomic_DNA"/>
</dbReference>
<protein>
    <submittedName>
        <fullName evidence="3">Uncharacterized protein</fullName>
    </submittedName>
</protein>
<accession>A0A2Z5G999</accession>
<organism evidence="3 4">
    <name type="scientific">Acidisarcina polymorpha</name>
    <dbReference type="NCBI Taxonomy" id="2211140"/>
    <lineage>
        <taxon>Bacteria</taxon>
        <taxon>Pseudomonadati</taxon>
        <taxon>Acidobacteriota</taxon>
        <taxon>Terriglobia</taxon>
        <taxon>Terriglobales</taxon>
        <taxon>Acidobacteriaceae</taxon>
        <taxon>Acidisarcina</taxon>
    </lineage>
</organism>
<gene>
    <name evidence="3" type="ORF">ACPOL_6650</name>
</gene>
<feature type="region of interest" description="Disordered" evidence="1">
    <location>
        <begin position="279"/>
        <end position="397"/>
    </location>
</feature>
<dbReference type="KEGG" id="abas:ACPOL_6650"/>
<dbReference type="AlphaFoldDB" id="A0A2Z5G999"/>
<feature type="signal peptide" evidence="2">
    <location>
        <begin position="1"/>
        <end position="19"/>
    </location>
</feature>
<feature type="compositionally biased region" description="Basic and acidic residues" evidence="1">
    <location>
        <begin position="300"/>
        <end position="315"/>
    </location>
</feature>
<evidence type="ECO:0000256" key="1">
    <source>
        <dbReference type="SAM" id="MobiDB-lite"/>
    </source>
</evidence>
<feature type="compositionally biased region" description="Low complexity" evidence="1">
    <location>
        <begin position="377"/>
        <end position="391"/>
    </location>
</feature>
<keyword evidence="4" id="KW-1185">Reference proteome</keyword>
<evidence type="ECO:0000313" key="4">
    <source>
        <dbReference type="Proteomes" id="UP000253606"/>
    </source>
</evidence>
<sequence>MQMLSGCCAGLMAYQFAAAQVFTVETDKIESRYTDIKRTHVELSSQPVLQRTKLELVRVLEAEQGFAMRPLPRGSKGILLVANGAANPNGTEYVKALEHNGVAFQAADRVMITDVKFVQDKIVFELNGGPDQKHRILRHISVGAGGMMIPLARDDGQQPTGVRITLQFEKFVPEMTGTQVKELLQPLVDFKLKTPIQAYTDTLPPKLREAILAHHVLVGMNQEMVIHALGHPDSKSRERDGDMPFEEWIYGEPPKDVEFVRFNGNRVIRVEDAKLGQPPIIRSTDEMGDYWSTAPNPNVREVKLGDTSADSRGHESAVSAPPTLKKPGETLPVSQNVPQLDKVQFPPGMDGSKPASPPNQAPTNPPTQAPASPPNQAPASGSGNGSPGPSQWNGRFM</sequence>